<comment type="subcellular location">
    <subcellularLocation>
        <location evidence="2">Mitochondrion inner membrane</location>
        <topology evidence="2">Multi-pass membrane protein</topology>
    </subcellularLocation>
</comment>
<evidence type="ECO:0000256" key="8">
    <source>
        <dbReference type="ARBA" id="ARBA00023136"/>
    </source>
</evidence>
<accession>A0A6B2G6T9</accession>
<evidence type="ECO:0000256" key="6">
    <source>
        <dbReference type="ARBA" id="ARBA00022989"/>
    </source>
</evidence>
<keyword evidence="5" id="KW-0999">Mitochondrion inner membrane</keyword>
<dbReference type="PANTHER" id="PTHR15099:SF2">
    <property type="entry name" value="TRANSMEMBRANE PROTEIN 11, MITOCHONDRIAL"/>
    <property type="match status" value="1"/>
</dbReference>
<dbReference type="GO" id="GO:0005743">
    <property type="term" value="C:mitochondrial inner membrane"/>
    <property type="evidence" value="ECO:0007669"/>
    <property type="project" value="UniProtKB-SubCell"/>
</dbReference>
<keyword evidence="8" id="KW-0472">Membrane</keyword>
<keyword evidence="4 9" id="KW-0812">Transmembrane</keyword>
<evidence type="ECO:0000256" key="7">
    <source>
        <dbReference type="ARBA" id="ARBA00023128"/>
    </source>
</evidence>
<reference evidence="9" key="1">
    <citation type="submission" date="2018-11" db="EMBL/GenBank/DDBJ databases">
        <title>Myxobolus squamalis genome and transcriptome.</title>
        <authorList>
            <person name="Yahalomi D."/>
            <person name="Atkinson S.D."/>
            <person name="Neuhof M."/>
            <person name="Chang E.S."/>
            <person name="Philippe H."/>
            <person name="Cartwright P."/>
            <person name="Bartholomew J.L."/>
            <person name="Huchon D."/>
        </authorList>
    </citation>
    <scope>NUCLEOTIDE SEQUENCE</scope>
    <source>
        <strain evidence="9">71B08</strain>
        <tissue evidence="9">Whole</tissue>
    </source>
</reference>
<keyword evidence="6" id="KW-1133">Transmembrane helix</keyword>
<keyword evidence="7" id="KW-0496">Mitochondrion</keyword>
<dbReference type="PANTHER" id="PTHR15099">
    <property type="entry name" value="PROTEIN PM1"/>
    <property type="match status" value="1"/>
</dbReference>
<dbReference type="Pfam" id="PF14972">
    <property type="entry name" value="Mito_morph_reg"/>
    <property type="match status" value="1"/>
</dbReference>
<sequence>MANTNIDEEIDHFNQTLQFKPNFLIIESASLSARVAKWISFGNFLHKTSTLCGLVSCSLRFLSMIAINLPPFKILHTSLALVSISTAFLYNYFWSRDLCSNYQISTRPIEIKKFIYLNKSGTCISMLLTKKNDQYRKFLHNCLALASVSPFVCHHAFNLIPISIF</sequence>
<name>A0A6B2G6T9_MYXSQ</name>
<evidence type="ECO:0000256" key="2">
    <source>
        <dbReference type="ARBA" id="ARBA00004448"/>
    </source>
</evidence>
<comment type="similarity">
    <text evidence="3">Belongs to the TMEM11 family.</text>
</comment>
<evidence type="ECO:0000256" key="3">
    <source>
        <dbReference type="ARBA" id="ARBA00006060"/>
    </source>
</evidence>
<evidence type="ECO:0000256" key="4">
    <source>
        <dbReference type="ARBA" id="ARBA00022692"/>
    </source>
</evidence>
<organism evidence="9">
    <name type="scientific">Myxobolus squamalis</name>
    <name type="common">Myxosporean</name>
    <dbReference type="NCBI Taxonomy" id="59785"/>
    <lineage>
        <taxon>Eukaryota</taxon>
        <taxon>Metazoa</taxon>
        <taxon>Cnidaria</taxon>
        <taxon>Myxozoa</taxon>
        <taxon>Myxosporea</taxon>
        <taxon>Bivalvulida</taxon>
        <taxon>Platysporina</taxon>
        <taxon>Myxobolidae</taxon>
        <taxon>Myxobolus</taxon>
    </lineage>
</organism>
<proteinExistence type="inferred from homology"/>
<comment type="function">
    <text evidence="1">Plays a role in mitochondrial morphogenesis.</text>
</comment>
<dbReference type="EMBL" id="GHBR01004066">
    <property type="protein sequence ID" value="NDJ97965.1"/>
    <property type="molecule type" value="Transcribed_RNA"/>
</dbReference>
<evidence type="ECO:0000256" key="5">
    <source>
        <dbReference type="ARBA" id="ARBA00022792"/>
    </source>
</evidence>
<dbReference type="InterPro" id="IPR026120">
    <property type="entry name" value="TMEM11"/>
</dbReference>
<dbReference type="GO" id="GO:0007007">
    <property type="term" value="P:inner mitochondrial membrane organization"/>
    <property type="evidence" value="ECO:0007669"/>
    <property type="project" value="TreeGrafter"/>
</dbReference>
<dbReference type="AlphaFoldDB" id="A0A6B2G6T9"/>
<evidence type="ECO:0000313" key="9">
    <source>
        <dbReference type="EMBL" id="NDJ97965.1"/>
    </source>
</evidence>
<protein>
    <submittedName>
        <fullName evidence="9">Transmembrane protein 11, mitochondrial (Trinotate prediction)</fullName>
    </submittedName>
</protein>
<evidence type="ECO:0000256" key="1">
    <source>
        <dbReference type="ARBA" id="ARBA00002812"/>
    </source>
</evidence>